<accession>A0A3N2DGG2</accession>
<dbReference type="NCBIfam" id="TIGR01352">
    <property type="entry name" value="tonB_Cterm"/>
    <property type="match status" value="1"/>
</dbReference>
<evidence type="ECO:0000256" key="3">
    <source>
        <dbReference type="ARBA" id="ARBA00022989"/>
    </source>
</evidence>
<dbReference type="GO" id="GO:0016020">
    <property type="term" value="C:membrane"/>
    <property type="evidence" value="ECO:0007669"/>
    <property type="project" value="UniProtKB-SubCell"/>
</dbReference>
<evidence type="ECO:0000256" key="6">
    <source>
        <dbReference type="SAM" id="Phobius"/>
    </source>
</evidence>
<keyword evidence="9" id="KW-1185">Reference proteome</keyword>
<dbReference type="Pfam" id="PF03544">
    <property type="entry name" value="TonB_C"/>
    <property type="match status" value="1"/>
</dbReference>
<dbReference type="RefSeq" id="WP_123713410.1">
    <property type="nucleotide sequence ID" value="NZ_RKHR01000006.1"/>
</dbReference>
<evidence type="ECO:0000259" key="7">
    <source>
        <dbReference type="PROSITE" id="PS52015"/>
    </source>
</evidence>
<dbReference type="InterPro" id="IPR006260">
    <property type="entry name" value="TonB/TolA_C"/>
</dbReference>
<dbReference type="EMBL" id="RKHR01000006">
    <property type="protein sequence ID" value="ROR98839.1"/>
    <property type="molecule type" value="Genomic_DNA"/>
</dbReference>
<gene>
    <name evidence="8" type="ORF">EDC56_3074</name>
</gene>
<comment type="caution">
    <text evidence="8">The sequence shown here is derived from an EMBL/GenBank/DDBJ whole genome shotgun (WGS) entry which is preliminary data.</text>
</comment>
<feature type="region of interest" description="Disordered" evidence="5">
    <location>
        <begin position="40"/>
        <end position="80"/>
    </location>
</feature>
<dbReference type="Proteomes" id="UP000275394">
    <property type="component" value="Unassembled WGS sequence"/>
</dbReference>
<proteinExistence type="predicted"/>
<comment type="subcellular location">
    <subcellularLocation>
        <location evidence="1">Membrane</location>
        <topology evidence="1">Single-pass membrane protein</topology>
    </subcellularLocation>
</comment>
<keyword evidence="4 6" id="KW-0472">Membrane</keyword>
<dbReference type="SUPFAM" id="SSF74653">
    <property type="entry name" value="TolA/TonB C-terminal domain"/>
    <property type="match status" value="1"/>
</dbReference>
<dbReference type="AlphaFoldDB" id="A0A3N2DGG2"/>
<dbReference type="Gene3D" id="3.30.1150.10">
    <property type="match status" value="1"/>
</dbReference>
<evidence type="ECO:0000256" key="2">
    <source>
        <dbReference type="ARBA" id="ARBA00022692"/>
    </source>
</evidence>
<keyword evidence="3 6" id="KW-1133">Transmembrane helix</keyword>
<dbReference type="InterPro" id="IPR037682">
    <property type="entry name" value="TonB_C"/>
</dbReference>
<feature type="transmembrane region" description="Helical" evidence="6">
    <location>
        <begin position="6"/>
        <end position="28"/>
    </location>
</feature>
<organism evidence="8 9">
    <name type="scientific">Sinobacterium caligoides</name>
    <dbReference type="NCBI Taxonomy" id="933926"/>
    <lineage>
        <taxon>Bacteria</taxon>
        <taxon>Pseudomonadati</taxon>
        <taxon>Pseudomonadota</taxon>
        <taxon>Gammaproteobacteria</taxon>
        <taxon>Cellvibrionales</taxon>
        <taxon>Spongiibacteraceae</taxon>
        <taxon>Sinobacterium</taxon>
    </lineage>
</organism>
<dbReference type="PROSITE" id="PS52015">
    <property type="entry name" value="TONB_CTD"/>
    <property type="match status" value="1"/>
</dbReference>
<reference evidence="8 9" key="1">
    <citation type="submission" date="2018-11" db="EMBL/GenBank/DDBJ databases">
        <title>Genomic Encyclopedia of Type Strains, Phase IV (KMG-IV): sequencing the most valuable type-strain genomes for metagenomic binning, comparative biology and taxonomic classification.</title>
        <authorList>
            <person name="Goeker M."/>
        </authorList>
    </citation>
    <scope>NUCLEOTIDE SEQUENCE [LARGE SCALE GENOMIC DNA]</scope>
    <source>
        <strain evidence="8 9">DSM 100316</strain>
    </source>
</reference>
<keyword evidence="2 6" id="KW-0812">Transmembrane</keyword>
<dbReference type="GO" id="GO:0055085">
    <property type="term" value="P:transmembrane transport"/>
    <property type="evidence" value="ECO:0007669"/>
    <property type="project" value="InterPro"/>
</dbReference>
<protein>
    <submittedName>
        <fullName evidence="8">Outer membrane transport energization protein TonB</fullName>
    </submittedName>
</protein>
<evidence type="ECO:0000256" key="1">
    <source>
        <dbReference type="ARBA" id="ARBA00004167"/>
    </source>
</evidence>
<dbReference type="OrthoDB" id="1628901at2"/>
<evidence type="ECO:0000256" key="5">
    <source>
        <dbReference type="SAM" id="MobiDB-lite"/>
    </source>
</evidence>
<evidence type="ECO:0000313" key="8">
    <source>
        <dbReference type="EMBL" id="ROR98839.1"/>
    </source>
</evidence>
<name>A0A3N2DGG2_9GAMM</name>
<sequence>MSLVRLLIGGLFGALVTAGLFVIMYSLIEFSDRPVDDSAPTKIASIDMPDTEIDPRSKEVKPDKPEDPETPPPEMESPEIEDFDVDVGGMNMGFTPKADVQISAAGITDVDGEFLPIVKVQPIYPRRAASRGTEGYCIVEYTVTKNGSIRDPIPVDCQPGSIFNRASVKAALKFKYKPRVIDGVAQDVPGVRNKFTYQLAK</sequence>
<feature type="compositionally biased region" description="Basic and acidic residues" evidence="5">
    <location>
        <begin position="53"/>
        <end position="67"/>
    </location>
</feature>
<evidence type="ECO:0000313" key="9">
    <source>
        <dbReference type="Proteomes" id="UP000275394"/>
    </source>
</evidence>
<evidence type="ECO:0000256" key="4">
    <source>
        <dbReference type="ARBA" id="ARBA00023136"/>
    </source>
</evidence>
<feature type="domain" description="TonB C-terminal" evidence="7">
    <location>
        <begin position="109"/>
        <end position="201"/>
    </location>
</feature>